<dbReference type="InterPro" id="IPR012902">
    <property type="entry name" value="N_methyl_site"/>
</dbReference>
<evidence type="ECO:0000313" key="3">
    <source>
        <dbReference type="Proteomes" id="UP000190959"/>
    </source>
</evidence>
<proteinExistence type="predicted"/>
<evidence type="ECO:0000256" key="1">
    <source>
        <dbReference type="SAM" id="Phobius"/>
    </source>
</evidence>
<name>A0A1S9NCL8_CLOBE</name>
<evidence type="ECO:0000313" key="2">
    <source>
        <dbReference type="EMBL" id="OOP75232.1"/>
    </source>
</evidence>
<dbReference type="RefSeq" id="WP_078114589.1">
    <property type="nucleotide sequence ID" value="NZ_MWMH01000001.1"/>
</dbReference>
<comment type="caution">
    <text evidence="2">The sequence shown here is derived from an EMBL/GenBank/DDBJ whole genome shotgun (WGS) entry which is preliminary data.</text>
</comment>
<keyword evidence="1" id="KW-0812">Transmembrane</keyword>
<gene>
    <name evidence="2" type="ORF">CBEIBR21_03415</name>
</gene>
<sequence length="346" mass="38646">MKNNIMKKNGFTLLEVVISIMIISIISVGIYTGYMFMIRQVKAGQVKQEAALEGKKIIEGLRGSSFQVNGDTISIINGINNLESMIFEKEGTVFKRYLNNDYNDTDENKNKITKDTAKYIETISITTAQAVNPTSGEDADSSENIDLSTNKDLNSTAKKIYISKSSDSTDYISYWDSTIQYDLDEDNDKNEIPLLSESNETSETKKMQLSIFVTPSASDTKKENVKVFSYKGVESLIGSKESGITQNIGDDLVINFSNYKNEDGTLLSDESIEISIYNETPKTANIYLEKQTNLAVDVESCKGDINVHDNKSESNDDVGTLYNFKVSVTDKNSNILFTGYYKKNIH</sequence>
<feature type="transmembrane region" description="Helical" evidence="1">
    <location>
        <begin position="12"/>
        <end position="37"/>
    </location>
</feature>
<keyword evidence="1" id="KW-0472">Membrane</keyword>
<organism evidence="2 3">
    <name type="scientific">Clostridium beijerinckii</name>
    <name type="common">Clostridium MP</name>
    <dbReference type="NCBI Taxonomy" id="1520"/>
    <lineage>
        <taxon>Bacteria</taxon>
        <taxon>Bacillati</taxon>
        <taxon>Bacillota</taxon>
        <taxon>Clostridia</taxon>
        <taxon>Eubacteriales</taxon>
        <taxon>Clostridiaceae</taxon>
        <taxon>Clostridium</taxon>
    </lineage>
</organism>
<protein>
    <recommendedName>
        <fullName evidence="4">Prepilin-type N-terminal cleavage/methylation domain-containing protein</fullName>
    </recommendedName>
</protein>
<dbReference type="NCBIfam" id="TIGR02532">
    <property type="entry name" value="IV_pilin_GFxxxE"/>
    <property type="match status" value="1"/>
</dbReference>
<reference evidence="2 3" key="1">
    <citation type="submission" date="2017-02" db="EMBL/GenBank/DDBJ databases">
        <title>Genome sequence of Clostridium beijerinckii Br21.</title>
        <authorList>
            <person name="Fonseca B.C."/>
            <person name="Guazzaroni M.E."/>
            <person name="Riano-Pachon D.M."/>
            <person name="Reginatto V."/>
        </authorList>
    </citation>
    <scope>NUCLEOTIDE SEQUENCE [LARGE SCALE GENOMIC DNA]</scope>
    <source>
        <strain evidence="2 3">Br21</strain>
    </source>
</reference>
<evidence type="ECO:0008006" key="4">
    <source>
        <dbReference type="Google" id="ProtNLM"/>
    </source>
</evidence>
<dbReference type="Proteomes" id="UP000190959">
    <property type="component" value="Unassembled WGS sequence"/>
</dbReference>
<accession>A0A1S9NCL8</accession>
<dbReference type="EMBL" id="MWMH01000001">
    <property type="protein sequence ID" value="OOP75232.1"/>
    <property type="molecule type" value="Genomic_DNA"/>
</dbReference>
<dbReference type="AlphaFoldDB" id="A0A1S9NCL8"/>
<dbReference type="Pfam" id="PF07963">
    <property type="entry name" value="N_methyl"/>
    <property type="match status" value="1"/>
</dbReference>
<keyword evidence="1" id="KW-1133">Transmembrane helix</keyword>